<proteinExistence type="predicted"/>
<name>A0A1M7I6A4_9FLAO</name>
<organism evidence="1 2">
    <name type="scientific">Salegentibacter salegens</name>
    <dbReference type="NCBI Taxonomy" id="143223"/>
    <lineage>
        <taxon>Bacteria</taxon>
        <taxon>Pseudomonadati</taxon>
        <taxon>Bacteroidota</taxon>
        <taxon>Flavobacteriia</taxon>
        <taxon>Flavobacteriales</taxon>
        <taxon>Flavobacteriaceae</taxon>
        <taxon>Salegentibacter</taxon>
    </lineage>
</organism>
<evidence type="ECO:0000313" key="2">
    <source>
        <dbReference type="Proteomes" id="UP000190235"/>
    </source>
</evidence>
<protein>
    <submittedName>
        <fullName evidence="1">Uncharacterized protein</fullName>
    </submittedName>
</protein>
<dbReference type="STRING" id="143223.SAMN05878281_0432"/>
<dbReference type="EMBL" id="LT670848">
    <property type="protein sequence ID" value="SHM36346.1"/>
    <property type="molecule type" value="Genomic_DNA"/>
</dbReference>
<dbReference type="Proteomes" id="UP000190235">
    <property type="component" value="Chromosome I"/>
</dbReference>
<accession>A0A1M7I6A4</accession>
<keyword evidence="2" id="KW-1185">Reference proteome</keyword>
<gene>
    <name evidence="1" type="ORF">SAMN05878281_0432</name>
</gene>
<evidence type="ECO:0000313" key="1">
    <source>
        <dbReference type="EMBL" id="SHM36346.1"/>
    </source>
</evidence>
<sequence length="35" mass="3992">MNQGNKITAINFFDLPPQEILALKESREKVVKDGF</sequence>
<reference evidence="2" key="1">
    <citation type="submission" date="2016-11" db="EMBL/GenBank/DDBJ databases">
        <authorList>
            <person name="Varghese N."/>
            <person name="Submissions S."/>
        </authorList>
    </citation>
    <scope>NUCLEOTIDE SEQUENCE [LARGE SCALE GENOMIC DNA]</scope>
    <source>
        <strain evidence="2">ACAM 48</strain>
    </source>
</reference>
<dbReference type="AlphaFoldDB" id="A0A1M7I6A4"/>